<feature type="compositionally biased region" description="Polar residues" evidence="1">
    <location>
        <begin position="120"/>
        <end position="132"/>
    </location>
</feature>
<dbReference type="EMBL" id="FJOG01000028">
    <property type="protein sequence ID" value="CZR64761.1"/>
    <property type="molecule type" value="Genomic_DNA"/>
</dbReference>
<keyword evidence="3" id="KW-1185">Reference proteome</keyword>
<evidence type="ECO:0000313" key="2">
    <source>
        <dbReference type="EMBL" id="CZR64761.1"/>
    </source>
</evidence>
<evidence type="ECO:0000256" key="1">
    <source>
        <dbReference type="SAM" id="MobiDB-lite"/>
    </source>
</evidence>
<sequence length="246" mass="26455">MGGFSRYLHGAEAPTSHPEPAERRLQTAHEAGGANAMGCQGWNITAGRYGRSMAQYGVWLSMMACALKYGCTVPWRVAGESYSYAAVGRSGLEAKSDRRRRRPPCWLPLQGLAASPAPRHSTSASSQKSSRFSVRFLRQKDAEEGANVPRLGPSADSLPSSAQVWQRISVAAVSTIPAPGVDQGKCLQITLTRHDIPTNTPIAKISCSHCDLPNVTKIPLPRSPSRTESATSACDSFSMTGPIHHR</sequence>
<organism evidence="2 3">
    <name type="scientific">Phialocephala subalpina</name>
    <dbReference type="NCBI Taxonomy" id="576137"/>
    <lineage>
        <taxon>Eukaryota</taxon>
        <taxon>Fungi</taxon>
        <taxon>Dikarya</taxon>
        <taxon>Ascomycota</taxon>
        <taxon>Pezizomycotina</taxon>
        <taxon>Leotiomycetes</taxon>
        <taxon>Helotiales</taxon>
        <taxon>Mollisiaceae</taxon>
        <taxon>Phialocephala</taxon>
        <taxon>Phialocephala fortinii species complex</taxon>
    </lineage>
</organism>
<feature type="region of interest" description="Disordered" evidence="1">
    <location>
        <begin position="108"/>
        <end position="133"/>
    </location>
</feature>
<dbReference type="AlphaFoldDB" id="A0A1L7XIA1"/>
<proteinExistence type="predicted"/>
<protein>
    <submittedName>
        <fullName evidence="2">Uncharacterized protein</fullName>
    </submittedName>
</protein>
<accession>A0A1L7XIA1</accession>
<evidence type="ECO:0000313" key="3">
    <source>
        <dbReference type="Proteomes" id="UP000184330"/>
    </source>
</evidence>
<feature type="compositionally biased region" description="Polar residues" evidence="1">
    <location>
        <begin position="224"/>
        <end position="239"/>
    </location>
</feature>
<name>A0A1L7XIA1_9HELO</name>
<reference evidence="2 3" key="1">
    <citation type="submission" date="2016-03" db="EMBL/GenBank/DDBJ databases">
        <authorList>
            <person name="Ploux O."/>
        </authorList>
    </citation>
    <scope>NUCLEOTIDE SEQUENCE [LARGE SCALE GENOMIC DNA]</scope>
    <source>
        <strain evidence="2 3">UAMH 11012</strain>
    </source>
</reference>
<dbReference type="OrthoDB" id="10649694at2759"/>
<gene>
    <name evidence="2" type="ORF">PAC_14660</name>
</gene>
<feature type="region of interest" description="Disordered" evidence="1">
    <location>
        <begin position="1"/>
        <end position="23"/>
    </location>
</feature>
<dbReference type="Proteomes" id="UP000184330">
    <property type="component" value="Unassembled WGS sequence"/>
</dbReference>
<feature type="region of interest" description="Disordered" evidence="1">
    <location>
        <begin position="221"/>
        <end position="246"/>
    </location>
</feature>